<keyword evidence="2" id="KW-1185">Reference proteome</keyword>
<proteinExistence type="predicted"/>
<evidence type="ECO:0000313" key="1">
    <source>
        <dbReference type="EMBL" id="MBV7392367.1"/>
    </source>
</evidence>
<dbReference type="Pfam" id="PF00756">
    <property type="entry name" value="Esterase"/>
    <property type="match status" value="1"/>
</dbReference>
<sequence>MALLEIGAYSNVLEMEVSFNVLLPQATKKTVGTATRGVTEDIPVLYLLHGMGQNHSIWLRKSSIERYASHHEIAVVMPSTDLGFYTDTTYDMKYWQYISEELPKIVHEFFPQITYKREKTFAAGLSMGGYGAVKLGLLKPDNFAAVASLSGAVYFNDIENFLAVRDAAYWEGVLGPFDQFMTSKNNPSQMLKDFIASGKMSPRFFLACGTEDGLHPASQYMAHKMRQAEMPVTFEDGPGQHDWVFWDQWIQRVLVWMLEEKPGEN</sequence>
<dbReference type="Proteomes" id="UP000774130">
    <property type="component" value="Unassembled WGS sequence"/>
</dbReference>
<dbReference type="PANTHER" id="PTHR48098">
    <property type="entry name" value="ENTEROCHELIN ESTERASE-RELATED"/>
    <property type="match status" value="1"/>
</dbReference>
<organism evidence="1 2">
    <name type="scientific">Enterococcus alishanensis</name>
    <dbReference type="NCBI Taxonomy" id="1303817"/>
    <lineage>
        <taxon>Bacteria</taxon>
        <taxon>Bacillati</taxon>
        <taxon>Bacillota</taxon>
        <taxon>Bacilli</taxon>
        <taxon>Lactobacillales</taxon>
        <taxon>Enterococcaceae</taxon>
        <taxon>Enterococcus</taxon>
    </lineage>
</organism>
<evidence type="ECO:0000313" key="2">
    <source>
        <dbReference type="Proteomes" id="UP000774130"/>
    </source>
</evidence>
<accession>A0ABS6THK5</accession>
<dbReference type="EMBL" id="JAHUZB010000010">
    <property type="protein sequence ID" value="MBV7392367.1"/>
    <property type="molecule type" value="Genomic_DNA"/>
</dbReference>
<comment type="caution">
    <text evidence="1">The sequence shown here is derived from an EMBL/GenBank/DDBJ whole genome shotgun (WGS) entry which is preliminary data.</text>
</comment>
<reference evidence="1 2" key="1">
    <citation type="submission" date="2021-06" db="EMBL/GenBank/DDBJ databases">
        <title>Enterococcus alishanensis sp. nov., a novel lactic acid bacterium isolated from fresh coffee beans.</title>
        <authorList>
            <person name="Chen Y.-S."/>
        </authorList>
    </citation>
    <scope>NUCLEOTIDE SEQUENCE [LARGE SCALE GENOMIC DNA]</scope>
    <source>
        <strain evidence="1 2">ALS3</strain>
    </source>
</reference>
<dbReference type="PANTHER" id="PTHR48098:SF1">
    <property type="entry name" value="DIACYLGLYCEROL ACYLTRANSFERASE_MYCOLYLTRANSFERASE AG85A"/>
    <property type="match status" value="1"/>
</dbReference>
<dbReference type="RefSeq" id="WP_218327578.1">
    <property type="nucleotide sequence ID" value="NZ_JAHUZB010000010.1"/>
</dbReference>
<name>A0ABS6THK5_9ENTE</name>
<dbReference type="InterPro" id="IPR000801">
    <property type="entry name" value="Esterase-like"/>
</dbReference>
<gene>
    <name evidence="1" type="ORF">KUA55_16915</name>
</gene>
<protein>
    <submittedName>
        <fullName evidence="1">Esterase family protein</fullName>
    </submittedName>
</protein>
<dbReference type="InterPro" id="IPR050583">
    <property type="entry name" value="Mycobacterial_A85_antigen"/>
</dbReference>